<evidence type="ECO:0000256" key="2">
    <source>
        <dbReference type="ARBA" id="ARBA00022475"/>
    </source>
</evidence>
<keyword evidence="2" id="KW-1003">Cell membrane</keyword>
<feature type="domain" description="Major facilitator superfamily (MFS) profile" evidence="4">
    <location>
        <begin position="32"/>
        <end position="425"/>
    </location>
</feature>
<feature type="transmembrane region" description="Helical" evidence="3">
    <location>
        <begin position="372"/>
        <end position="393"/>
    </location>
</feature>
<keyword evidence="3" id="KW-0472">Membrane</keyword>
<proteinExistence type="predicted"/>
<dbReference type="InterPro" id="IPR011701">
    <property type="entry name" value="MFS"/>
</dbReference>
<evidence type="ECO:0000259" key="4">
    <source>
        <dbReference type="PROSITE" id="PS50850"/>
    </source>
</evidence>
<protein>
    <recommendedName>
        <fullName evidence="4">Major facilitator superfamily (MFS) profile domain-containing protein</fullName>
    </recommendedName>
</protein>
<dbReference type="GO" id="GO:0022857">
    <property type="term" value="F:transmembrane transporter activity"/>
    <property type="evidence" value="ECO:0007669"/>
    <property type="project" value="InterPro"/>
</dbReference>
<feature type="transmembrane region" description="Helical" evidence="3">
    <location>
        <begin position="70"/>
        <end position="87"/>
    </location>
</feature>
<evidence type="ECO:0000313" key="5">
    <source>
        <dbReference type="EMBL" id="KAG2214251.1"/>
    </source>
</evidence>
<feature type="transmembrane region" description="Helical" evidence="3">
    <location>
        <begin position="288"/>
        <end position="308"/>
    </location>
</feature>
<feature type="transmembrane region" description="Helical" evidence="3">
    <location>
        <begin position="199"/>
        <end position="220"/>
    </location>
</feature>
<gene>
    <name evidence="5" type="ORF">INT47_000807</name>
</gene>
<feature type="transmembrane region" description="Helical" evidence="3">
    <location>
        <begin position="99"/>
        <end position="116"/>
    </location>
</feature>
<feature type="transmembrane region" description="Helical" evidence="3">
    <location>
        <begin position="340"/>
        <end position="360"/>
    </location>
</feature>
<feature type="transmembrane region" description="Helical" evidence="3">
    <location>
        <begin position="164"/>
        <end position="183"/>
    </location>
</feature>
<name>A0A8H7V8N4_9FUNG</name>
<feature type="transmembrane region" description="Helical" evidence="3">
    <location>
        <begin position="250"/>
        <end position="276"/>
    </location>
</feature>
<feature type="transmembrane region" description="Helical" evidence="3">
    <location>
        <begin position="315"/>
        <end position="334"/>
    </location>
</feature>
<sequence>MPLFKKKNDEVVGSKKYDEEANKAAIPSYLIPGILVTTLFFLWGFSYGLLDTLNKHFKNVLNLTTTETTYMQVAYFGAYFIFSVPASMISKRFGYKRSIIFGLSLYVIGAVCFYPSAVTLSYGGFIGSLFVIACGITTLENCANTYITIIGSAKSASLRINSAHVFNGLASTIAPVVASYAFFGGVEESPNASLDSVKWTYVGVAGGVALVAVMFCFAYIPEVDEEALMLADAKESGSEVRRASLLSPHLLFGAFAQFMYVGAQVCVASMFMFYAAEVGHFKDSTGSILLSVGQGCFTVGRLLGAILMNRYRADYLMVIFSIGAIVSNVFVIAMKTEATTYALLAVMFFESILFPTIFSLGTKDLGRNHKRGSSFIVAGVSGGAVLPPVMAAIHDHTNVNIAFVIPLIAFIVVLIYGLVGHRWIRYVDEPILNPTSIVDRGFDDNDILKKEHISQTENIDKH</sequence>
<dbReference type="InterPro" id="IPR050375">
    <property type="entry name" value="MFS_TsgA-like"/>
</dbReference>
<keyword evidence="3" id="KW-0812">Transmembrane</keyword>
<comment type="caution">
    <text evidence="5">The sequence shown here is derived from an EMBL/GenBank/DDBJ whole genome shotgun (WGS) entry which is preliminary data.</text>
</comment>
<dbReference type="InterPro" id="IPR020846">
    <property type="entry name" value="MFS_dom"/>
</dbReference>
<dbReference type="GO" id="GO:0005886">
    <property type="term" value="C:plasma membrane"/>
    <property type="evidence" value="ECO:0007669"/>
    <property type="project" value="UniProtKB-SubCell"/>
</dbReference>
<organism evidence="5 6">
    <name type="scientific">Mucor saturninus</name>
    <dbReference type="NCBI Taxonomy" id="64648"/>
    <lineage>
        <taxon>Eukaryota</taxon>
        <taxon>Fungi</taxon>
        <taxon>Fungi incertae sedis</taxon>
        <taxon>Mucoromycota</taxon>
        <taxon>Mucoromycotina</taxon>
        <taxon>Mucoromycetes</taxon>
        <taxon>Mucorales</taxon>
        <taxon>Mucorineae</taxon>
        <taxon>Mucoraceae</taxon>
        <taxon>Mucor</taxon>
    </lineage>
</organism>
<comment type="subcellular location">
    <subcellularLocation>
        <location evidence="1">Cell inner membrane</location>
        <topology evidence="1">Multi-pass membrane protein</topology>
    </subcellularLocation>
</comment>
<dbReference type="Gene3D" id="1.20.1250.20">
    <property type="entry name" value="MFS general substrate transporter like domains"/>
    <property type="match status" value="2"/>
</dbReference>
<feature type="transmembrane region" description="Helical" evidence="3">
    <location>
        <begin position="122"/>
        <end position="143"/>
    </location>
</feature>
<dbReference type="CDD" id="cd17394">
    <property type="entry name" value="MFS_FucP_like"/>
    <property type="match status" value="1"/>
</dbReference>
<reference evidence="5" key="1">
    <citation type="submission" date="2020-12" db="EMBL/GenBank/DDBJ databases">
        <title>Metabolic potential, ecology and presence of endohyphal bacteria is reflected in genomic diversity of Mucoromycotina.</title>
        <authorList>
            <person name="Muszewska A."/>
            <person name="Okrasinska A."/>
            <person name="Steczkiewicz K."/>
            <person name="Drgas O."/>
            <person name="Orlowska M."/>
            <person name="Perlinska-Lenart U."/>
            <person name="Aleksandrzak-Piekarczyk T."/>
            <person name="Szatraj K."/>
            <person name="Zielenkiewicz U."/>
            <person name="Pilsyk S."/>
            <person name="Malc E."/>
            <person name="Mieczkowski P."/>
            <person name="Kruszewska J.S."/>
            <person name="Biernat P."/>
            <person name="Pawlowska J."/>
        </authorList>
    </citation>
    <scope>NUCLEOTIDE SEQUENCE</scope>
    <source>
        <strain evidence="5">WA0000017839</strain>
    </source>
</reference>
<evidence type="ECO:0000256" key="1">
    <source>
        <dbReference type="ARBA" id="ARBA00004429"/>
    </source>
</evidence>
<evidence type="ECO:0000313" key="6">
    <source>
        <dbReference type="Proteomes" id="UP000603453"/>
    </source>
</evidence>
<dbReference type="AlphaFoldDB" id="A0A8H7V8N4"/>
<evidence type="ECO:0000256" key="3">
    <source>
        <dbReference type="SAM" id="Phobius"/>
    </source>
</evidence>
<dbReference type="PANTHER" id="PTHR43702">
    <property type="entry name" value="L-FUCOSE-PROTON SYMPORTER"/>
    <property type="match status" value="1"/>
</dbReference>
<feature type="transmembrane region" description="Helical" evidence="3">
    <location>
        <begin position="29"/>
        <end position="50"/>
    </location>
</feature>
<dbReference type="InterPro" id="IPR036259">
    <property type="entry name" value="MFS_trans_sf"/>
</dbReference>
<feature type="transmembrane region" description="Helical" evidence="3">
    <location>
        <begin position="399"/>
        <end position="419"/>
    </location>
</feature>
<dbReference type="PANTHER" id="PTHR43702:SF3">
    <property type="entry name" value="PROTEIN TSGA"/>
    <property type="match status" value="1"/>
</dbReference>
<dbReference type="Pfam" id="PF07690">
    <property type="entry name" value="MFS_1"/>
    <property type="match status" value="1"/>
</dbReference>
<dbReference type="OrthoDB" id="546893at2759"/>
<keyword evidence="3" id="KW-1133">Transmembrane helix</keyword>
<dbReference type="EMBL" id="JAEPRD010000001">
    <property type="protein sequence ID" value="KAG2214251.1"/>
    <property type="molecule type" value="Genomic_DNA"/>
</dbReference>
<keyword evidence="6" id="KW-1185">Reference proteome</keyword>
<dbReference type="Proteomes" id="UP000603453">
    <property type="component" value="Unassembled WGS sequence"/>
</dbReference>
<dbReference type="PROSITE" id="PS50850">
    <property type="entry name" value="MFS"/>
    <property type="match status" value="1"/>
</dbReference>
<dbReference type="SUPFAM" id="SSF103473">
    <property type="entry name" value="MFS general substrate transporter"/>
    <property type="match status" value="1"/>
</dbReference>
<accession>A0A8H7V8N4</accession>